<protein>
    <submittedName>
        <fullName evidence="1">Unannotated protein</fullName>
    </submittedName>
</protein>
<proteinExistence type="predicted"/>
<organism evidence="1">
    <name type="scientific">freshwater metagenome</name>
    <dbReference type="NCBI Taxonomy" id="449393"/>
    <lineage>
        <taxon>unclassified sequences</taxon>
        <taxon>metagenomes</taxon>
        <taxon>ecological metagenomes</taxon>
    </lineage>
</organism>
<dbReference type="AlphaFoldDB" id="A0A6J6TZW3"/>
<sequence>MSRLAKIYVEMYYVVLEREHFSPDHHPKSRIVRLYSDRVLRKNPQV</sequence>
<dbReference type="EMBL" id="CAEZZK010000023">
    <property type="protein sequence ID" value="CAB4752324.1"/>
    <property type="molecule type" value="Genomic_DNA"/>
</dbReference>
<evidence type="ECO:0000313" key="1">
    <source>
        <dbReference type="EMBL" id="CAB4752324.1"/>
    </source>
</evidence>
<name>A0A6J6TZW3_9ZZZZ</name>
<reference evidence="1" key="1">
    <citation type="submission" date="2020-05" db="EMBL/GenBank/DDBJ databases">
        <authorList>
            <person name="Chiriac C."/>
            <person name="Salcher M."/>
            <person name="Ghai R."/>
            <person name="Kavagutti S V."/>
        </authorList>
    </citation>
    <scope>NUCLEOTIDE SEQUENCE</scope>
</reference>
<gene>
    <name evidence="1" type="ORF">UFOPK2855_00220</name>
</gene>
<accession>A0A6J6TZW3</accession>